<feature type="domain" description="Metallo-beta-lactamase" evidence="1">
    <location>
        <begin position="26"/>
        <end position="182"/>
    </location>
</feature>
<keyword evidence="3" id="KW-1185">Reference proteome</keyword>
<dbReference type="SMART" id="SM00849">
    <property type="entry name" value="Lactamase_B"/>
    <property type="match status" value="1"/>
</dbReference>
<dbReference type="Gene3D" id="3.60.15.10">
    <property type="entry name" value="Ribonuclease Z/Hydroxyacylglutathione hydrolase-like"/>
    <property type="match status" value="1"/>
</dbReference>
<dbReference type="HOGENOM" id="CLU_071018_0_0_2"/>
<protein>
    <submittedName>
        <fullName evidence="2">Zn-dependent hydrolase</fullName>
    </submittedName>
</protein>
<dbReference type="Proteomes" id="UP000034723">
    <property type="component" value="Chromosome"/>
</dbReference>
<reference evidence="2 3" key="1">
    <citation type="submission" date="2015-04" db="EMBL/GenBank/DDBJ databases">
        <title>The complete genome sequence of the hyperthermophilic, obligate iron-reducing archaeon Geoglobus ahangari strain 234T.</title>
        <authorList>
            <person name="Manzella M.P."/>
            <person name="Holmes D.E."/>
            <person name="Rocheleau J.M."/>
            <person name="Chung A."/>
            <person name="Reguera G."/>
            <person name="Kashefi K."/>
        </authorList>
    </citation>
    <scope>NUCLEOTIDE SEQUENCE [LARGE SCALE GENOMIC DNA]</scope>
    <source>
        <strain evidence="2 3">234</strain>
    </source>
</reference>
<name>A0A0F7IFD5_9EURY</name>
<dbReference type="SUPFAM" id="SSF56281">
    <property type="entry name" value="Metallo-hydrolase/oxidoreductase"/>
    <property type="match status" value="1"/>
</dbReference>
<dbReference type="InterPro" id="IPR050855">
    <property type="entry name" value="NDM-1-like"/>
</dbReference>
<gene>
    <name evidence="2" type="ORF">GAH_01594</name>
</gene>
<accession>A0A0F7IFD5</accession>
<evidence type="ECO:0000259" key="1">
    <source>
        <dbReference type="SMART" id="SM00849"/>
    </source>
</evidence>
<sequence length="270" mass="30469">MMQVHRLGDVERVGIGTEIGGRVLLTASFYVYSDLVFDSGCSNVRGEVAEWLKERGFEAVYLTHHHEDHSGNAALFDEICAGDKTAEILASGLEIPDYRKAVWGDVERVPASKFRKPDVEHIHTPGHSEDHVVYFADGYAFIGDLVPARRIFVALRGENFARIIESLERVLERDFEVAFGGHGIYSREEVEEYLSYLKDRRARCVELYEMGESWMEIYRKVFGEPGEKAMMFEAVSGGEWSRENLVRAMVGVDGHEGYSGLEESSEGCRS</sequence>
<evidence type="ECO:0000313" key="2">
    <source>
        <dbReference type="EMBL" id="AKG91118.1"/>
    </source>
</evidence>
<dbReference type="KEGG" id="gah:GAH_01594"/>
<organism evidence="2 3">
    <name type="scientific">Geoglobus ahangari</name>
    <dbReference type="NCBI Taxonomy" id="113653"/>
    <lineage>
        <taxon>Archaea</taxon>
        <taxon>Methanobacteriati</taxon>
        <taxon>Methanobacteriota</taxon>
        <taxon>Archaeoglobi</taxon>
        <taxon>Archaeoglobales</taxon>
        <taxon>Archaeoglobaceae</taxon>
        <taxon>Geoglobus</taxon>
    </lineage>
</organism>
<dbReference type="Pfam" id="PF00753">
    <property type="entry name" value="Lactamase_B"/>
    <property type="match status" value="1"/>
</dbReference>
<dbReference type="AlphaFoldDB" id="A0A0F7IFD5"/>
<dbReference type="STRING" id="113653.GAH_01594"/>
<dbReference type="PANTHER" id="PTHR42951:SF4">
    <property type="entry name" value="ACYL-COENZYME A THIOESTERASE MBLAC2"/>
    <property type="match status" value="1"/>
</dbReference>
<dbReference type="InterPro" id="IPR036866">
    <property type="entry name" value="RibonucZ/Hydroxyglut_hydro"/>
</dbReference>
<evidence type="ECO:0000313" key="3">
    <source>
        <dbReference type="Proteomes" id="UP000034723"/>
    </source>
</evidence>
<dbReference type="InParanoid" id="A0A0F7IFD5"/>
<dbReference type="GeneID" id="24804162"/>
<proteinExistence type="predicted"/>
<dbReference type="InterPro" id="IPR001279">
    <property type="entry name" value="Metallo-B-lactamas"/>
</dbReference>
<dbReference type="EMBL" id="CP011267">
    <property type="protein sequence ID" value="AKG91118.1"/>
    <property type="molecule type" value="Genomic_DNA"/>
</dbReference>
<dbReference type="RefSeq" id="WP_048095958.1">
    <property type="nucleotide sequence ID" value="NZ_CP011267.1"/>
</dbReference>
<dbReference type="PANTHER" id="PTHR42951">
    <property type="entry name" value="METALLO-BETA-LACTAMASE DOMAIN-CONTAINING"/>
    <property type="match status" value="1"/>
</dbReference>
<keyword evidence="2" id="KW-0378">Hydrolase</keyword>
<dbReference type="OrthoDB" id="197151at2157"/>
<dbReference type="PATRIC" id="fig|113653.22.peg.1570"/>
<dbReference type="GO" id="GO:0016787">
    <property type="term" value="F:hydrolase activity"/>
    <property type="evidence" value="ECO:0007669"/>
    <property type="project" value="UniProtKB-KW"/>
</dbReference>